<dbReference type="Gene3D" id="3.40.190.10">
    <property type="entry name" value="Periplasmic binding protein-like II"/>
    <property type="match status" value="1"/>
</dbReference>
<dbReference type="SUPFAM" id="SSF53850">
    <property type="entry name" value="Periplasmic binding protein-like II"/>
    <property type="match status" value="1"/>
</dbReference>
<dbReference type="Gene3D" id="3.90.76.10">
    <property type="entry name" value="Dipeptide-binding Protein, Domain 1"/>
    <property type="match status" value="1"/>
</dbReference>
<proteinExistence type="inferred from homology"/>
<evidence type="ECO:0000256" key="3">
    <source>
        <dbReference type="ARBA" id="ARBA00022729"/>
    </source>
</evidence>
<dbReference type="InterPro" id="IPR030678">
    <property type="entry name" value="Peptide/Ni-bd"/>
</dbReference>
<dbReference type="GO" id="GO:0015833">
    <property type="term" value="P:peptide transport"/>
    <property type="evidence" value="ECO:0007669"/>
    <property type="project" value="TreeGrafter"/>
</dbReference>
<name>A0A2J0Z4P7_RHIML</name>
<evidence type="ECO:0000313" key="7">
    <source>
        <dbReference type="Proteomes" id="UP000231987"/>
    </source>
</evidence>
<dbReference type="Gene3D" id="3.10.105.10">
    <property type="entry name" value="Dipeptide-binding Protein, Domain 3"/>
    <property type="match status" value="1"/>
</dbReference>
<dbReference type="Pfam" id="PF00496">
    <property type="entry name" value="SBP_bac_5"/>
    <property type="match status" value="1"/>
</dbReference>
<comment type="similarity">
    <text evidence="2">Belongs to the bacterial solute-binding protein 5 family.</text>
</comment>
<dbReference type="GO" id="GO:0043190">
    <property type="term" value="C:ATP-binding cassette (ABC) transporter complex"/>
    <property type="evidence" value="ECO:0007669"/>
    <property type="project" value="InterPro"/>
</dbReference>
<evidence type="ECO:0000256" key="1">
    <source>
        <dbReference type="ARBA" id="ARBA00004418"/>
    </source>
</evidence>
<sequence>MKKLLLAGAALLATANMAAARDITIAQSSDLRSNNPGVNRDGNTDSIILHIVEGLVGYNNVGEVKPLLAKSFEMSADGLTYTFKLRTDVKFHNGRPMTADDVVWNWTRYLKPETKWTCLKDFAEGGAAPVAGVKATDAATVEITLAKPSAVFLGLMSRPECGFTGMISPESVAADGSFVQPIGTGPFMWGEWKKGEYIHLEKFADYVSPANEGKPDGMVGSKRPLADGVKFMVIPDASTVKAGLESGVLDTAEISPDLIPEFQSSETMQLIVARNNGKNLFYIQTRDKVLSNPGVRRAMAMALDLDQLVAAASNGTGEANGSMVSQDSVYFSETQKKRLPYDIEAAKKELADAGYNGEPISIIANKRGNVPSFPAAVMAQAMMQQVGLNVQIEVLDYATQVDRRRSGNYQVISQSVAPRLDPALMYSFYVGDKDENASLMWDDPKAIELMNAAYAEADQGKRQKIFDEFHELMLKEMPGIFLYDMVDVWGATRKLKGQPVWQSNARLWEVSVAD</sequence>
<dbReference type="PANTHER" id="PTHR30290:SF38">
    <property type="entry name" value="D,D-DIPEPTIDE-BINDING PERIPLASMIC PROTEIN DDPA-RELATED"/>
    <property type="match status" value="1"/>
</dbReference>
<evidence type="ECO:0000256" key="2">
    <source>
        <dbReference type="ARBA" id="ARBA00005695"/>
    </source>
</evidence>
<feature type="domain" description="Solute-binding protein family 5" evidence="5">
    <location>
        <begin position="63"/>
        <end position="426"/>
    </location>
</feature>
<accession>A0A2J0Z4P7</accession>
<comment type="caution">
    <text evidence="6">The sequence shown here is derived from an EMBL/GenBank/DDBJ whole genome shotgun (WGS) entry which is preliminary data.</text>
</comment>
<evidence type="ECO:0000256" key="4">
    <source>
        <dbReference type="SAM" id="SignalP"/>
    </source>
</evidence>
<protein>
    <submittedName>
        <fullName evidence="6">Peptide ABC transporter substrate-binding protein</fullName>
    </submittedName>
</protein>
<dbReference type="CDD" id="cd08502">
    <property type="entry name" value="PBP2_NikA_DppA_OppA_like_16"/>
    <property type="match status" value="1"/>
</dbReference>
<evidence type="ECO:0000313" key="6">
    <source>
        <dbReference type="EMBL" id="PJR15499.1"/>
    </source>
</evidence>
<comment type="subcellular location">
    <subcellularLocation>
        <location evidence="1">Periplasm</location>
    </subcellularLocation>
</comment>
<dbReference type="InterPro" id="IPR000914">
    <property type="entry name" value="SBP_5_dom"/>
</dbReference>
<feature type="chain" id="PRO_5014422801" evidence="4">
    <location>
        <begin position="21"/>
        <end position="514"/>
    </location>
</feature>
<dbReference type="PIRSF" id="PIRSF002741">
    <property type="entry name" value="MppA"/>
    <property type="match status" value="1"/>
</dbReference>
<dbReference type="EMBL" id="NJGD01000004">
    <property type="protein sequence ID" value="PJR15499.1"/>
    <property type="molecule type" value="Genomic_DNA"/>
</dbReference>
<dbReference type="GO" id="GO:0030288">
    <property type="term" value="C:outer membrane-bounded periplasmic space"/>
    <property type="evidence" value="ECO:0007669"/>
    <property type="project" value="UniProtKB-ARBA"/>
</dbReference>
<dbReference type="PANTHER" id="PTHR30290">
    <property type="entry name" value="PERIPLASMIC BINDING COMPONENT OF ABC TRANSPORTER"/>
    <property type="match status" value="1"/>
</dbReference>
<evidence type="ECO:0000259" key="5">
    <source>
        <dbReference type="Pfam" id="PF00496"/>
    </source>
</evidence>
<dbReference type="InterPro" id="IPR039424">
    <property type="entry name" value="SBP_5"/>
</dbReference>
<reference evidence="6 7" key="1">
    <citation type="submission" date="2017-06" db="EMBL/GenBank/DDBJ databases">
        <title>Ensifer strains isolated from leguminous trees and herbs display diverse denitrification phenotypes with some acting as strong N2O sinks.</title>
        <authorList>
            <person name="Woliy K."/>
            <person name="Mania D."/>
            <person name="Bakken L.R."/>
            <person name="Frostegard A."/>
        </authorList>
    </citation>
    <scope>NUCLEOTIDE SEQUENCE [LARGE SCALE GENOMIC DNA]</scope>
    <source>
        <strain evidence="6 7">AC50a</strain>
    </source>
</reference>
<organism evidence="6 7">
    <name type="scientific">Rhizobium meliloti</name>
    <name type="common">Ensifer meliloti</name>
    <name type="synonym">Sinorhizobium meliloti</name>
    <dbReference type="NCBI Taxonomy" id="382"/>
    <lineage>
        <taxon>Bacteria</taxon>
        <taxon>Pseudomonadati</taxon>
        <taxon>Pseudomonadota</taxon>
        <taxon>Alphaproteobacteria</taxon>
        <taxon>Hyphomicrobiales</taxon>
        <taxon>Rhizobiaceae</taxon>
        <taxon>Sinorhizobium/Ensifer group</taxon>
        <taxon>Sinorhizobium</taxon>
    </lineage>
</organism>
<keyword evidence="3 4" id="KW-0732">Signal</keyword>
<dbReference type="Proteomes" id="UP000231987">
    <property type="component" value="Unassembled WGS sequence"/>
</dbReference>
<dbReference type="AlphaFoldDB" id="A0A2J0Z4P7"/>
<dbReference type="GO" id="GO:1904680">
    <property type="term" value="F:peptide transmembrane transporter activity"/>
    <property type="evidence" value="ECO:0007669"/>
    <property type="project" value="TreeGrafter"/>
</dbReference>
<gene>
    <name evidence="6" type="ORF">CEJ86_12415</name>
</gene>
<dbReference type="RefSeq" id="WP_100671943.1">
    <property type="nucleotide sequence ID" value="NZ_NJGD01000004.1"/>
</dbReference>
<feature type="signal peptide" evidence="4">
    <location>
        <begin position="1"/>
        <end position="20"/>
    </location>
</feature>